<reference evidence="1 2" key="1">
    <citation type="journal article" date="2016" name="Mol. Biol. Evol.">
        <title>Comparative Genomics of Early-Diverging Mushroom-Forming Fungi Provides Insights into the Origins of Lignocellulose Decay Capabilities.</title>
        <authorList>
            <person name="Nagy L.G."/>
            <person name="Riley R."/>
            <person name="Tritt A."/>
            <person name="Adam C."/>
            <person name="Daum C."/>
            <person name="Floudas D."/>
            <person name="Sun H."/>
            <person name="Yadav J.S."/>
            <person name="Pangilinan J."/>
            <person name="Larsson K.H."/>
            <person name="Matsuura K."/>
            <person name="Barry K."/>
            <person name="Labutti K."/>
            <person name="Kuo R."/>
            <person name="Ohm R.A."/>
            <person name="Bhattacharya S.S."/>
            <person name="Shirouzu T."/>
            <person name="Yoshinaga Y."/>
            <person name="Martin F.M."/>
            <person name="Grigoriev I.V."/>
            <person name="Hibbett D.S."/>
        </authorList>
    </citation>
    <scope>NUCLEOTIDE SEQUENCE [LARGE SCALE GENOMIC DNA]</scope>
    <source>
        <strain evidence="1 2">CBS 109695</strain>
    </source>
</reference>
<proteinExistence type="predicted"/>
<feature type="non-terminal residue" evidence="1">
    <location>
        <position position="1"/>
    </location>
</feature>
<protein>
    <submittedName>
        <fullName evidence="1">Uncharacterized protein</fullName>
    </submittedName>
</protein>
<keyword evidence="2" id="KW-1185">Reference proteome</keyword>
<gene>
    <name evidence="1" type="ORF">FIBSPDRAFT_748780</name>
</gene>
<organism evidence="1 2">
    <name type="scientific">Athelia psychrophila</name>
    <dbReference type="NCBI Taxonomy" id="1759441"/>
    <lineage>
        <taxon>Eukaryota</taxon>
        <taxon>Fungi</taxon>
        <taxon>Dikarya</taxon>
        <taxon>Basidiomycota</taxon>
        <taxon>Agaricomycotina</taxon>
        <taxon>Agaricomycetes</taxon>
        <taxon>Agaricomycetidae</taxon>
        <taxon>Atheliales</taxon>
        <taxon>Atheliaceae</taxon>
        <taxon>Athelia</taxon>
    </lineage>
</organism>
<accession>A0A166F597</accession>
<evidence type="ECO:0000313" key="2">
    <source>
        <dbReference type="Proteomes" id="UP000076532"/>
    </source>
</evidence>
<sequence>GLVWKMGTYHRTDFVVNPQTHPKFFIKLDFPKLYNVRTVHLTGAAAQDVVYAPMEGPYMQSTMFAPVSEGPAAYTQVGRGYLGCHGEVNGH</sequence>
<dbReference type="EMBL" id="KV417593">
    <property type="protein sequence ID" value="KZP16450.1"/>
    <property type="molecule type" value="Genomic_DNA"/>
</dbReference>
<dbReference type="Proteomes" id="UP000076532">
    <property type="component" value="Unassembled WGS sequence"/>
</dbReference>
<dbReference type="AlphaFoldDB" id="A0A166F597"/>
<dbReference type="OrthoDB" id="245563at2759"/>
<evidence type="ECO:0000313" key="1">
    <source>
        <dbReference type="EMBL" id="KZP16450.1"/>
    </source>
</evidence>
<name>A0A166F597_9AGAM</name>